<comment type="caution">
    <text evidence="2">The sequence shown here is derived from an EMBL/GenBank/DDBJ whole genome shotgun (WGS) entry which is preliminary data.</text>
</comment>
<gene>
    <name evidence="2" type="ORF">J0A68_11205</name>
</gene>
<evidence type="ECO:0000256" key="1">
    <source>
        <dbReference type="SAM" id="MobiDB-lite"/>
    </source>
</evidence>
<feature type="compositionally biased region" description="Basic and acidic residues" evidence="1">
    <location>
        <begin position="13"/>
        <end position="47"/>
    </location>
</feature>
<reference evidence="2 3" key="1">
    <citation type="submission" date="2021-03" db="EMBL/GenBank/DDBJ databases">
        <title>novel species isolated from a fishpond in China.</title>
        <authorList>
            <person name="Lu H."/>
            <person name="Cai Z."/>
        </authorList>
    </citation>
    <scope>NUCLEOTIDE SEQUENCE [LARGE SCALE GENOMIC DNA]</scope>
    <source>
        <strain evidence="2 3">H41</strain>
    </source>
</reference>
<protein>
    <submittedName>
        <fullName evidence="2">Uncharacterized protein</fullName>
    </submittedName>
</protein>
<evidence type="ECO:0000313" key="3">
    <source>
        <dbReference type="Proteomes" id="UP000664317"/>
    </source>
</evidence>
<evidence type="ECO:0000313" key="2">
    <source>
        <dbReference type="EMBL" id="MBN7811520.1"/>
    </source>
</evidence>
<feature type="region of interest" description="Disordered" evidence="1">
    <location>
        <begin position="64"/>
        <end position="98"/>
    </location>
</feature>
<sequence>MEHNKKPNPQNEGIKKEIRRENRESKLTKEDLLALGPKDDNLHLDGGDDEQLLDRKRKVDFAAEDLDIPGSELDDRQEEIGSEDEENNSYSNADDERD</sequence>
<dbReference type="Proteomes" id="UP000664317">
    <property type="component" value="Unassembled WGS sequence"/>
</dbReference>
<accession>A0ABS3C329</accession>
<keyword evidence="3" id="KW-1185">Reference proteome</keyword>
<feature type="region of interest" description="Disordered" evidence="1">
    <location>
        <begin position="1"/>
        <end position="47"/>
    </location>
</feature>
<proteinExistence type="predicted"/>
<dbReference type="RefSeq" id="WP_206578587.1">
    <property type="nucleotide sequence ID" value="NZ_JAFKCT010000004.1"/>
</dbReference>
<name>A0ABS3C329_9BACT</name>
<dbReference type="EMBL" id="JAFKCT010000004">
    <property type="protein sequence ID" value="MBN7811520.1"/>
    <property type="molecule type" value="Genomic_DNA"/>
</dbReference>
<feature type="compositionally biased region" description="Acidic residues" evidence="1">
    <location>
        <begin position="75"/>
        <end position="98"/>
    </location>
</feature>
<organism evidence="2 3">
    <name type="scientific">Algoriphagus oliviformis</name>
    <dbReference type="NCBI Taxonomy" id="2811231"/>
    <lineage>
        <taxon>Bacteria</taxon>
        <taxon>Pseudomonadati</taxon>
        <taxon>Bacteroidota</taxon>
        <taxon>Cytophagia</taxon>
        <taxon>Cytophagales</taxon>
        <taxon>Cyclobacteriaceae</taxon>
        <taxon>Algoriphagus</taxon>
    </lineage>
</organism>